<reference evidence="5" key="1">
    <citation type="submission" date="2019-02" db="EMBL/GenBank/DDBJ databases">
        <title>Genomic characterization of isolates from hospital effluents in KZN, South Africa.</title>
        <authorList>
            <person name="Ntshobeni N."/>
            <person name="Allam M."/>
            <person name="Ismail A."/>
            <person name="Amoako D."/>
            <person name="Essack S."/>
            <person name="Chenia H."/>
        </authorList>
    </citation>
    <scope>NUCLEOTIDE SEQUENCE</scope>
    <source>
        <strain evidence="5">AFE97_S1</strain>
    </source>
</reference>
<comment type="function">
    <text evidence="1">Absolutely required for transposition of IS1.</text>
</comment>
<evidence type="ECO:0000256" key="4">
    <source>
        <dbReference type="ARBA" id="ARBA00023172"/>
    </source>
</evidence>
<dbReference type="PANTHER" id="PTHR33293">
    <property type="entry name" value="INSERTION ELEMENT IS1 1 PROTEIN INSB-RELATED"/>
    <property type="match status" value="1"/>
</dbReference>
<evidence type="ECO:0000256" key="1">
    <source>
        <dbReference type="ARBA" id="ARBA00004091"/>
    </source>
</evidence>
<dbReference type="AlphaFoldDB" id="A0AAP2K220"/>
<evidence type="ECO:0008006" key="7">
    <source>
        <dbReference type="Google" id="ProtNLM"/>
    </source>
</evidence>
<evidence type="ECO:0000313" key="5">
    <source>
        <dbReference type="EMBL" id="MBX6982828.1"/>
    </source>
</evidence>
<dbReference type="GO" id="GO:0006313">
    <property type="term" value="P:DNA transposition"/>
    <property type="evidence" value="ECO:0007669"/>
    <property type="project" value="InterPro"/>
</dbReference>
<keyword evidence="3" id="KW-0815">Transposition</keyword>
<dbReference type="Pfam" id="PF03400">
    <property type="entry name" value="DDE_Tnp_IS1"/>
    <property type="match status" value="1"/>
</dbReference>
<sequence length="73" mass="8810">MVAHVLGSRSRKSQQKLLRWLSKFDIQFWCTDNYLAYQLLPRETHSIGKRFTQGIKHQNLNLRNKIKRLNRKT</sequence>
<comment type="caution">
    <text evidence="5">The sequence shown here is derived from an EMBL/GenBank/DDBJ whole genome shotgun (WGS) entry which is preliminary data.</text>
</comment>
<dbReference type="InterPro" id="IPR005063">
    <property type="entry name" value="Transposase_27"/>
</dbReference>
<name>A0AAP2K220_PRORE</name>
<organism evidence="5 6">
    <name type="scientific">Providencia rettgeri</name>
    <dbReference type="NCBI Taxonomy" id="587"/>
    <lineage>
        <taxon>Bacteria</taxon>
        <taxon>Pseudomonadati</taxon>
        <taxon>Pseudomonadota</taxon>
        <taxon>Gammaproteobacteria</taxon>
        <taxon>Enterobacterales</taxon>
        <taxon>Morganellaceae</taxon>
        <taxon>Providencia</taxon>
    </lineage>
</organism>
<dbReference type="InterPro" id="IPR051354">
    <property type="entry name" value="Transposase_27_IS1"/>
</dbReference>
<dbReference type="Proteomes" id="UP000824410">
    <property type="component" value="Unassembled WGS sequence"/>
</dbReference>
<evidence type="ECO:0000256" key="2">
    <source>
        <dbReference type="ARBA" id="ARBA00008841"/>
    </source>
</evidence>
<comment type="similarity">
    <text evidence="2">Belongs to the transposase 27 family.</text>
</comment>
<dbReference type="GO" id="GO:0004803">
    <property type="term" value="F:transposase activity"/>
    <property type="evidence" value="ECO:0007669"/>
    <property type="project" value="InterPro"/>
</dbReference>
<keyword evidence="4" id="KW-0233">DNA recombination</keyword>
<proteinExistence type="inferred from homology"/>
<dbReference type="GO" id="GO:0003677">
    <property type="term" value="F:DNA binding"/>
    <property type="evidence" value="ECO:0007669"/>
    <property type="project" value="InterPro"/>
</dbReference>
<dbReference type="EMBL" id="SHDO01000035">
    <property type="protein sequence ID" value="MBX6982828.1"/>
    <property type="molecule type" value="Genomic_DNA"/>
</dbReference>
<gene>
    <name evidence="5" type="ORF">EX242_21550</name>
</gene>
<dbReference type="PANTHER" id="PTHR33293:SF1">
    <property type="entry name" value="INSERTION ELEMENT IS1 1 PROTEIN INSB-RELATED"/>
    <property type="match status" value="1"/>
</dbReference>
<evidence type="ECO:0000313" key="6">
    <source>
        <dbReference type="Proteomes" id="UP000824410"/>
    </source>
</evidence>
<accession>A0AAP2K220</accession>
<protein>
    <recommendedName>
        <fullName evidence="7">IS1 transposase</fullName>
    </recommendedName>
</protein>
<evidence type="ECO:0000256" key="3">
    <source>
        <dbReference type="ARBA" id="ARBA00022578"/>
    </source>
</evidence>